<organism evidence="2 3">
    <name type="scientific">Candidatus Woesebacteria bacterium RIFCSPLOWO2_01_FULL_37_19</name>
    <dbReference type="NCBI Taxonomy" id="1802514"/>
    <lineage>
        <taxon>Bacteria</taxon>
        <taxon>Candidatus Woeseibacteriota</taxon>
    </lineage>
</organism>
<dbReference type="InterPro" id="IPR035917">
    <property type="entry name" value="YjbQ-like_sf"/>
</dbReference>
<dbReference type="AlphaFoldDB" id="A0A1F8BCI5"/>
<dbReference type="PANTHER" id="PTHR30615:SF8">
    <property type="entry name" value="UPF0047 PROTEIN C4A8.02C"/>
    <property type="match status" value="1"/>
</dbReference>
<dbReference type="SUPFAM" id="SSF111038">
    <property type="entry name" value="YjbQ-like"/>
    <property type="match status" value="1"/>
</dbReference>
<protein>
    <recommendedName>
        <fullName evidence="4">Secondary thiamine-phosphate synthase enzyme</fullName>
    </recommendedName>
</protein>
<evidence type="ECO:0000313" key="2">
    <source>
        <dbReference type="EMBL" id="OGM61389.1"/>
    </source>
</evidence>
<dbReference type="Proteomes" id="UP000177501">
    <property type="component" value="Unassembled WGS sequence"/>
</dbReference>
<sequence length="138" mass="15149">MQKITIKTTKPKEILDITRVVNDLLIKNFYDKGVLMLFCTHTSCGITTANLDPGTDEDILAAYDAMIPKLNYNHPHDPSHVGDHIMSSIIGASLSIPVQSASMVLGSWQKVVLVELNGPKERRIAVTFLPEPKSYASG</sequence>
<gene>
    <name evidence="2" type="ORF">A2955_00315</name>
</gene>
<dbReference type="PIRSF" id="PIRSF004681">
    <property type="entry name" value="UCP004681"/>
    <property type="match status" value="1"/>
</dbReference>
<evidence type="ECO:0000313" key="3">
    <source>
        <dbReference type="Proteomes" id="UP000177501"/>
    </source>
</evidence>
<dbReference type="EMBL" id="MGHA01000003">
    <property type="protein sequence ID" value="OGM61389.1"/>
    <property type="molecule type" value="Genomic_DNA"/>
</dbReference>
<comment type="caution">
    <text evidence="2">The sequence shown here is derived from an EMBL/GenBank/DDBJ whole genome shotgun (WGS) entry which is preliminary data.</text>
</comment>
<dbReference type="InterPro" id="IPR001602">
    <property type="entry name" value="UPF0047_YjbQ-like"/>
</dbReference>
<dbReference type="Gene3D" id="2.60.120.460">
    <property type="entry name" value="YjbQ-like"/>
    <property type="match status" value="1"/>
</dbReference>
<proteinExistence type="inferred from homology"/>
<comment type="similarity">
    <text evidence="1">Belongs to the UPF0047 family.</text>
</comment>
<accession>A0A1F8BCI5</accession>
<reference evidence="2 3" key="1">
    <citation type="journal article" date="2016" name="Nat. Commun.">
        <title>Thousands of microbial genomes shed light on interconnected biogeochemical processes in an aquifer system.</title>
        <authorList>
            <person name="Anantharaman K."/>
            <person name="Brown C.T."/>
            <person name="Hug L.A."/>
            <person name="Sharon I."/>
            <person name="Castelle C.J."/>
            <person name="Probst A.J."/>
            <person name="Thomas B.C."/>
            <person name="Singh A."/>
            <person name="Wilkins M.J."/>
            <person name="Karaoz U."/>
            <person name="Brodie E.L."/>
            <person name="Williams K.H."/>
            <person name="Hubbard S.S."/>
            <person name="Banfield J.F."/>
        </authorList>
    </citation>
    <scope>NUCLEOTIDE SEQUENCE [LARGE SCALE GENOMIC DNA]</scope>
</reference>
<dbReference type="PANTHER" id="PTHR30615">
    <property type="entry name" value="UNCHARACTERIZED PROTEIN YJBQ-RELATED"/>
    <property type="match status" value="1"/>
</dbReference>
<dbReference type="Pfam" id="PF01894">
    <property type="entry name" value="YjbQ"/>
    <property type="match status" value="1"/>
</dbReference>
<name>A0A1F8BCI5_9BACT</name>
<evidence type="ECO:0008006" key="4">
    <source>
        <dbReference type="Google" id="ProtNLM"/>
    </source>
</evidence>
<evidence type="ECO:0000256" key="1">
    <source>
        <dbReference type="ARBA" id="ARBA00005534"/>
    </source>
</evidence>
<dbReference type="STRING" id="1802514.A2955_00315"/>
<dbReference type="NCBIfam" id="TIGR00149">
    <property type="entry name" value="TIGR00149_YjbQ"/>
    <property type="match status" value="1"/>
</dbReference>